<dbReference type="EMBL" id="JAPDGR010000123">
    <property type="protein sequence ID" value="KAJ2995712.1"/>
    <property type="molecule type" value="Genomic_DNA"/>
</dbReference>
<evidence type="ECO:0000313" key="1">
    <source>
        <dbReference type="EMBL" id="KAJ2995712.1"/>
    </source>
</evidence>
<name>A0ACC1PLV4_9PEZI</name>
<proteinExistence type="predicted"/>
<organism evidence="1 2">
    <name type="scientific">Xylaria curta</name>
    <dbReference type="NCBI Taxonomy" id="42375"/>
    <lineage>
        <taxon>Eukaryota</taxon>
        <taxon>Fungi</taxon>
        <taxon>Dikarya</taxon>
        <taxon>Ascomycota</taxon>
        <taxon>Pezizomycotina</taxon>
        <taxon>Sordariomycetes</taxon>
        <taxon>Xylariomycetidae</taxon>
        <taxon>Xylariales</taxon>
        <taxon>Xylariaceae</taxon>
        <taxon>Xylaria</taxon>
    </lineage>
</organism>
<accession>A0ACC1PLV4</accession>
<comment type="caution">
    <text evidence="1">The sequence shown here is derived from an EMBL/GenBank/DDBJ whole genome shotgun (WGS) entry which is preliminary data.</text>
</comment>
<protein>
    <submittedName>
        <fullName evidence="1">Uncharacterized protein</fullName>
    </submittedName>
</protein>
<dbReference type="Proteomes" id="UP001143856">
    <property type="component" value="Unassembled WGS sequence"/>
</dbReference>
<sequence>MSSPMIDVVEAEKFEGRAIIRRFTDQLTGANEPQDFDIAKIAREALQRMVNECNENAKPSMLQRVGISTKSSKAKATGVLEDSLHDFNELKVSVKELEKEWKESHGPIYNAFKKLCNTLDDHKSLLAIFPSQNIYTSAAKNHSDIAETLSRSIADISDKVATCSSLVVVIKTQRLRKRLANVYARMFQFYRDAIKWYLHSRPARVFSSFNDNLKKGCIDATNDLEDYIKELYREASVGSAAMVAMLYNDCSWLKKELQRQRQNYERQDTLAGRRMFVLMEASWANSRTFQGTVAGAKLDCLAAEPTLDIEEVVSSGVTRADVRAYSHAIKAFIIGEEDSGLLSTGDGFWVAEDGVLPKLHIWMLEDRESSTLWISSPYDVEGTTSARAAALAATAAAWQAKTPLISHFCQRPQRDKVQAGMSTEQVGLIGTVYSLIHQLLEFGKDVDELDIKVESLANLNGGTESWSASLEVLRALLDCTPLLMYCIIDGLNDIELGDGEEWCQQLLDVLFSHQRRVGTVFNLLLTTAGQSRVLQSCVESKNRHIATKRAREVARFGRRIELPALEQGAHIAPK</sequence>
<evidence type="ECO:0000313" key="2">
    <source>
        <dbReference type="Proteomes" id="UP001143856"/>
    </source>
</evidence>
<reference evidence="1" key="1">
    <citation type="submission" date="2022-10" db="EMBL/GenBank/DDBJ databases">
        <title>Genome Sequence of Xylaria curta.</title>
        <authorList>
            <person name="Buettner E."/>
        </authorList>
    </citation>
    <scope>NUCLEOTIDE SEQUENCE</scope>
    <source>
        <strain evidence="1">Babe10</strain>
    </source>
</reference>
<gene>
    <name evidence="1" type="ORF">NUW58_g1197</name>
</gene>
<keyword evidence="2" id="KW-1185">Reference proteome</keyword>